<gene>
    <name evidence="1" type="ORF">HPB47_006427</name>
</gene>
<evidence type="ECO:0000313" key="2">
    <source>
        <dbReference type="Proteomes" id="UP000805193"/>
    </source>
</evidence>
<reference evidence="1 2" key="1">
    <citation type="journal article" date="2020" name="Cell">
        <title>Large-Scale Comparative Analyses of Tick Genomes Elucidate Their Genetic Diversity and Vector Capacities.</title>
        <authorList>
            <consortium name="Tick Genome and Microbiome Consortium (TIGMIC)"/>
            <person name="Jia N."/>
            <person name="Wang J."/>
            <person name="Shi W."/>
            <person name="Du L."/>
            <person name="Sun Y."/>
            <person name="Zhan W."/>
            <person name="Jiang J.F."/>
            <person name="Wang Q."/>
            <person name="Zhang B."/>
            <person name="Ji P."/>
            <person name="Bell-Sakyi L."/>
            <person name="Cui X.M."/>
            <person name="Yuan T.T."/>
            <person name="Jiang B.G."/>
            <person name="Yang W.F."/>
            <person name="Lam T.T."/>
            <person name="Chang Q.C."/>
            <person name="Ding S.J."/>
            <person name="Wang X.J."/>
            <person name="Zhu J.G."/>
            <person name="Ruan X.D."/>
            <person name="Zhao L."/>
            <person name="Wei J.T."/>
            <person name="Ye R.Z."/>
            <person name="Que T.C."/>
            <person name="Du C.H."/>
            <person name="Zhou Y.H."/>
            <person name="Cheng J.X."/>
            <person name="Dai P.F."/>
            <person name="Guo W.B."/>
            <person name="Han X.H."/>
            <person name="Huang E.J."/>
            <person name="Li L.F."/>
            <person name="Wei W."/>
            <person name="Gao Y.C."/>
            <person name="Liu J.Z."/>
            <person name="Shao H.Z."/>
            <person name="Wang X."/>
            <person name="Wang C.C."/>
            <person name="Yang T.C."/>
            <person name="Huo Q.B."/>
            <person name="Li W."/>
            <person name="Chen H.Y."/>
            <person name="Chen S.E."/>
            <person name="Zhou L.G."/>
            <person name="Ni X.B."/>
            <person name="Tian J.H."/>
            <person name="Sheng Y."/>
            <person name="Liu T."/>
            <person name="Pan Y.S."/>
            <person name="Xia L.Y."/>
            <person name="Li J."/>
            <person name="Zhao F."/>
            <person name="Cao W.C."/>
        </authorList>
    </citation>
    <scope>NUCLEOTIDE SEQUENCE [LARGE SCALE GENOMIC DNA]</scope>
    <source>
        <strain evidence="1">Iper-2018</strain>
    </source>
</reference>
<sequence>MLSAHSIIDGKSMQQREDNSSRAWLKTVWSSLLLHCLLTRKLSQDPLELFFATIRNRTGSNNYPTALEVRSAYRKGLIVATMAGGRSKMAEETGIDFACAYSLTLVSVLKLTWLIHQADSAVRSTFQRGSTRTTIRRRTHVDHYVIALQLRHKRSFNQERALHALSCSCTAVPSQAPKSEFRRFFYLKLGRPINLYTDMTTPRRVPVTQDIDGEPCSIYFSPALYRQVPNFEPQEGDIIQVSYPRSGTHWMQQIVQLILSKGVSVKTYNESLERAPFLEVVEVRSTSSPRLLRTHFSMSKLRLSPKAKYIYVARNPWDCCVSCYHFARECPGMNFIDGAFDDFLDAFLDAKIGFGDYFEHILSGYSHRDDPNVFFITYEELQRNKKEVVLQLADFLGEEHKRVLEGNEDVFEQVLEKSTVDFMKNILRTSPKEVLEVLTTNSPHLQPPQVISNQESCQSTDIHILRKGMVGDWKQHFSRDNIEKMQAAIKERTKGSDIMNLWQCD</sequence>
<dbReference type="Proteomes" id="UP000805193">
    <property type="component" value="Unassembled WGS sequence"/>
</dbReference>
<comment type="caution">
    <text evidence="1">The sequence shown here is derived from an EMBL/GenBank/DDBJ whole genome shotgun (WGS) entry which is preliminary data.</text>
</comment>
<protein>
    <submittedName>
        <fullName evidence="1">Uncharacterized protein</fullName>
    </submittedName>
</protein>
<dbReference type="EMBL" id="JABSTQ010010954">
    <property type="protein sequence ID" value="KAG0416413.1"/>
    <property type="molecule type" value="Genomic_DNA"/>
</dbReference>
<name>A0AC60PA53_IXOPE</name>
<keyword evidence="2" id="KW-1185">Reference proteome</keyword>
<proteinExistence type="predicted"/>
<organism evidence="1 2">
    <name type="scientific">Ixodes persulcatus</name>
    <name type="common">Taiga tick</name>
    <dbReference type="NCBI Taxonomy" id="34615"/>
    <lineage>
        <taxon>Eukaryota</taxon>
        <taxon>Metazoa</taxon>
        <taxon>Ecdysozoa</taxon>
        <taxon>Arthropoda</taxon>
        <taxon>Chelicerata</taxon>
        <taxon>Arachnida</taxon>
        <taxon>Acari</taxon>
        <taxon>Parasitiformes</taxon>
        <taxon>Ixodida</taxon>
        <taxon>Ixodoidea</taxon>
        <taxon>Ixodidae</taxon>
        <taxon>Ixodinae</taxon>
        <taxon>Ixodes</taxon>
    </lineage>
</organism>
<accession>A0AC60PA53</accession>
<evidence type="ECO:0000313" key="1">
    <source>
        <dbReference type="EMBL" id="KAG0416413.1"/>
    </source>
</evidence>